<comment type="subcellular location">
    <subcellularLocation>
        <location evidence="1">Membrane</location>
        <topology evidence="1">Single-pass membrane protein</topology>
    </subcellularLocation>
</comment>
<dbReference type="PANTHER" id="PTHR34478:SF1">
    <property type="entry name" value="PROTEIN LEMA"/>
    <property type="match status" value="1"/>
</dbReference>
<gene>
    <name evidence="7" type="ORF">EV690_0533</name>
</gene>
<dbReference type="InterPro" id="IPR023353">
    <property type="entry name" value="LemA-like_dom_sf"/>
</dbReference>
<dbReference type="GO" id="GO:0016020">
    <property type="term" value="C:membrane"/>
    <property type="evidence" value="ECO:0007669"/>
    <property type="project" value="UniProtKB-SubCell"/>
</dbReference>
<evidence type="ECO:0000313" key="8">
    <source>
        <dbReference type="Proteomes" id="UP000295565"/>
    </source>
</evidence>
<protein>
    <submittedName>
        <fullName evidence="7">LemA protein</fullName>
    </submittedName>
</protein>
<evidence type="ECO:0000313" key="7">
    <source>
        <dbReference type="EMBL" id="TCK61090.1"/>
    </source>
</evidence>
<comment type="caution">
    <text evidence="7">The sequence shown here is derived from an EMBL/GenBank/DDBJ whole genome shotgun (WGS) entry which is preliminary data.</text>
</comment>
<dbReference type="EMBL" id="SMGD01000006">
    <property type="protein sequence ID" value="TCK61090.1"/>
    <property type="molecule type" value="Genomic_DNA"/>
</dbReference>
<evidence type="ECO:0000256" key="3">
    <source>
        <dbReference type="ARBA" id="ARBA00022692"/>
    </source>
</evidence>
<comment type="similarity">
    <text evidence="2">Belongs to the LemA family.</text>
</comment>
<dbReference type="AlphaFoldDB" id="A0A4R1KAM0"/>
<evidence type="ECO:0000256" key="4">
    <source>
        <dbReference type="ARBA" id="ARBA00022989"/>
    </source>
</evidence>
<evidence type="ECO:0000256" key="1">
    <source>
        <dbReference type="ARBA" id="ARBA00004167"/>
    </source>
</evidence>
<evidence type="ECO:0000256" key="5">
    <source>
        <dbReference type="ARBA" id="ARBA00023136"/>
    </source>
</evidence>
<accession>A0A4R1KAM0</accession>
<sequence>MNPSMASVIIIAVLIVIFIFYGISIYNHLVNLKNNVARAWANIDVLLKQRHDEIPKLVETCKQYMGYEQGTFEQVMQARSGVYQASDAGDVKAVGVAESELRNGLGKLFALAEAYPDLHANDSFANLQQRISTLESSISDRREFYNDSVNLLNTRIEQFPHVLIARRFGFKSAEMLSFSQEQTRDVDLKSLFN</sequence>
<keyword evidence="3 6" id="KW-0812">Transmembrane</keyword>
<evidence type="ECO:0000256" key="2">
    <source>
        <dbReference type="ARBA" id="ARBA00008854"/>
    </source>
</evidence>
<organism evidence="7 8">
    <name type="scientific">Celerinatantimonas diazotrophica</name>
    <dbReference type="NCBI Taxonomy" id="412034"/>
    <lineage>
        <taxon>Bacteria</taxon>
        <taxon>Pseudomonadati</taxon>
        <taxon>Pseudomonadota</taxon>
        <taxon>Gammaproteobacteria</taxon>
        <taxon>Celerinatantimonadaceae</taxon>
        <taxon>Celerinatantimonas</taxon>
    </lineage>
</organism>
<dbReference type="Gene3D" id="1.20.1440.20">
    <property type="entry name" value="LemA-like domain"/>
    <property type="match status" value="1"/>
</dbReference>
<dbReference type="SUPFAM" id="SSF140478">
    <property type="entry name" value="LemA-like"/>
    <property type="match status" value="1"/>
</dbReference>
<dbReference type="InterPro" id="IPR007156">
    <property type="entry name" value="MamQ_LemA"/>
</dbReference>
<keyword evidence="8" id="KW-1185">Reference proteome</keyword>
<keyword evidence="4 6" id="KW-1133">Transmembrane helix</keyword>
<name>A0A4R1KAM0_9GAMM</name>
<feature type="transmembrane region" description="Helical" evidence="6">
    <location>
        <begin position="6"/>
        <end position="26"/>
    </location>
</feature>
<dbReference type="Pfam" id="PF04011">
    <property type="entry name" value="LemA"/>
    <property type="match status" value="1"/>
</dbReference>
<dbReference type="Proteomes" id="UP000295565">
    <property type="component" value="Unassembled WGS sequence"/>
</dbReference>
<dbReference type="PANTHER" id="PTHR34478">
    <property type="entry name" value="PROTEIN LEMA"/>
    <property type="match status" value="1"/>
</dbReference>
<proteinExistence type="inferred from homology"/>
<keyword evidence="5 6" id="KW-0472">Membrane</keyword>
<reference evidence="7 8" key="1">
    <citation type="submission" date="2019-03" db="EMBL/GenBank/DDBJ databases">
        <title>Genomic Encyclopedia of Type Strains, Phase IV (KMG-IV): sequencing the most valuable type-strain genomes for metagenomic binning, comparative biology and taxonomic classification.</title>
        <authorList>
            <person name="Goeker M."/>
        </authorList>
    </citation>
    <scope>NUCLEOTIDE SEQUENCE [LARGE SCALE GENOMIC DNA]</scope>
    <source>
        <strain evidence="7 8">DSM 18577</strain>
    </source>
</reference>
<evidence type="ECO:0000256" key="6">
    <source>
        <dbReference type="SAM" id="Phobius"/>
    </source>
</evidence>